<reference evidence="2" key="1">
    <citation type="submission" date="2016-12" db="EMBL/GenBank/DDBJ databases">
        <title>Discovery of methanogenic haloarchaea.</title>
        <authorList>
            <person name="Sorokin D.Y."/>
            <person name="Makarova K.S."/>
            <person name="Abbas B."/>
            <person name="Ferrer M."/>
            <person name="Golyshin P.N."/>
        </authorList>
    </citation>
    <scope>NUCLEOTIDE SEQUENCE [LARGE SCALE GENOMIC DNA]</scope>
    <source>
        <strain evidence="2">HMET1</strain>
    </source>
</reference>
<dbReference type="InParanoid" id="A0A1Q6DXN7"/>
<dbReference type="Proteomes" id="UP000185744">
    <property type="component" value="Unassembled WGS sequence"/>
</dbReference>
<dbReference type="Gene3D" id="3.90.1490.10">
    <property type="entry name" value="putative n-type atp pyrophosphatase, domain 2"/>
    <property type="match status" value="1"/>
</dbReference>
<dbReference type="NCBIfam" id="TIGR00290">
    <property type="entry name" value="MJ0570_dom"/>
    <property type="match status" value="1"/>
</dbReference>
<dbReference type="GO" id="GO:0017183">
    <property type="term" value="P:protein histidyl modification to diphthamide"/>
    <property type="evidence" value="ECO:0007669"/>
    <property type="project" value="TreeGrafter"/>
</dbReference>
<dbReference type="InterPro" id="IPR002761">
    <property type="entry name" value="Diphthami_syn_dom"/>
</dbReference>
<dbReference type="STRING" id="1903181.BTN85_1623"/>
<dbReference type="CDD" id="cd01994">
    <property type="entry name" value="AANH_PF0828-like"/>
    <property type="match status" value="1"/>
</dbReference>
<evidence type="ECO:0000313" key="3">
    <source>
        <dbReference type="Proteomes" id="UP000185744"/>
    </source>
</evidence>
<dbReference type="EMBL" id="MSDW01000001">
    <property type="protein sequence ID" value="OKY79117.1"/>
    <property type="molecule type" value="Genomic_DNA"/>
</dbReference>
<dbReference type="InterPro" id="IPR030662">
    <property type="entry name" value="DPH6/MJ0570"/>
</dbReference>
<name>A0A1Q6DXN7_METT1</name>
<dbReference type="InterPro" id="IPR014729">
    <property type="entry name" value="Rossmann-like_a/b/a_fold"/>
</dbReference>
<dbReference type="SUPFAM" id="SSF52402">
    <property type="entry name" value="Adenine nucleotide alpha hydrolases-like"/>
    <property type="match status" value="1"/>
</dbReference>
<dbReference type="AlphaFoldDB" id="A0A1Q6DXN7"/>
<sequence length="215" mass="24895">MKAFVSWSGGKETVLALYKLRDKIKPLYLLNMVSEDGDRSRSHGLNIDLIKEQSKAIGIPIIQRKAAWENYEEKFKEAISDMKKEDIGIGVFGDIDIQEHREWVERVCKEMNIEPVMPLWNKEREEILREFIDAGFKAIIVSTEPSYKELLGQEIDESLLSRLKDYKDFDLCGEKGEYHTYVYDGPIFQDAVKIGTGEKITKRGKGFLELRLKNK</sequence>
<dbReference type="GO" id="GO:0017178">
    <property type="term" value="F:diphthine-ammonia ligase activity"/>
    <property type="evidence" value="ECO:0007669"/>
    <property type="project" value="TreeGrafter"/>
</dbReference>
<accession>A0A1Q6DXN7</accession>
<keyword evidence="3" id="KW-1185">Reference proteome</keyword>
<feature type="domain" description="Diphthamide synthase" evidence="1">
    <location>
        <begin position="1"/>
        <end position="212"/>
    </location>
</feature>
<organism evidence="2 3">
    <name type="scientific">Methanohalarchaeum thermophilum</name>
    <dbReference type="NCBI Taxonomy" id="1903181"/>
    <lineage>
        <taxon>Archaea</taxon>
        <taxon>Methanobacteriati</taxon>
        <taxon>Methanobacteriota</taxon>
        <taxon>Methanonatronarchaeia</taxon>
        <taxon>Methanonatronarchaeales</taxon>
        <taxon>Methanonatronarchaeaceae</taxon>
        <taxon>Candidatus Methanohalarchaeum</taxon>
    </lineage>
</organism>
<evidence type="ECO:0000313" key="2">
    <source>
        <dbReference type="EMBL" id="OKY79117.1"/>
    </source>
</evidence>
<dbReference type="Gene3D" id="3.40.50.620">
    <property type="entry name" value="HUPs"/>
    <property type="match status" value="1"/>
</dbReference>
<dbReference type="PIRSF" id="PIRSF039123">
    <property type="entry name" value="Diphthamide_synthase"/>
    <property type="match status" value="1"/>
</dbReference>
<dbReference type="PANTHER" id="PTHR12196">
    <property type="entry name" value="DOMAIN OF UNKNOWN FUNCTION 71 DUF71 -CONTAINING PROTEIN"/>
    <property type="match status" value="1"/>
</dbReference>
<evidence type="ECO:0000259" key="1">
    <source>
        <dbReference type="Pfam" id="PF01902"/>
    </source>
</evidence>
<dbReference type="PANTHER" id="PTHR12196:SF2">
    <property type="entry name" value="DIPHTHINE--AMMONIA LIGASE"/>
    <property type="match status" value="1"/>
</dbReference>
<dbReference type="Pfam" id="PF01902">
    <property type="entry name" value="Diphthami_syn_2"/>
    <property type="match status" value="1"/>
</dbReference>
<proteinExistence type="predicted"/>
<comment type="caution">
    <text evidence="2">The sequence shown here is derived from an EMBL/GenBank/DDBJ whole genome shotgun (WGS) entry which is preliminary data.</text>
</comment>
<protein>
    <submittedName>
        <fullName evidence="2">Diphthamide synthase DPH6</fullName>
    </submittedName>
</protein>
<gene>
    <name evidence="2" type="ORF">BTN85_1623</name>
</gene>